<evidence type="ECO:0000313" key="7">
    <source>
        <dbReference type="Proteomes" id="UP000232063"/>
    </source>
</evidence>
<dbReference type="InterPro" id="IPR000281">
    <property type="entry name" value="HTH_RpiR"/>
</dbReference>
<dbReference type="InterPro" id="IPR009057">
    <property type="entry name" value="Homeodomain-like_sf"/>
</dbReference>
<organism evidence="6 7">
    <name type="scientific">Williamsoniiplasma luminosum</name>
    <dbReference type="NCBI Taxonomy" id="214888"/>
    <lineage>
        <taxon>Bacteria</taxon>
        <taxon>Bacillati</taxon>
        <taxon>Mycoplasmatota</taxon>
        <taxon>Mollicutes</taxon>
        <taxon>Entomoplasmatales</taxon>
        <taxon>Williamsoniiplasma</taxon>
    </lineage>
</organism>
<dbReference type="InterPro" id="IPR001347">
    <property type="entry name" value="SIS_dom"/>
</dbReference>
<dbReference type="SUPFAM" id="SSF53697">
    <property type="entry name" value="SIS domain"/>
    <property type="match status" value="1"/>
</dbReference>
<proteinExistence type="predicted"/>
<keyword evidence="2" id="KW-0238">DNA-binding</keyword>
<dbReference type="CDD" id="cd05013">
    <property type="entry name" value="SIS_RpiR"/>
    <property type="match status" value="1"/>
</dbReference>
<accession>A0A2K8NVD0</accession>
<dbReference type="PROSITE" id="PS51464">
    <property type="entry name" value="SIS"/>
    <property type="match status" value="1"/>
</dbReference>
<dbReference type="SUPFAM" id="SSF46689">
    <property type="entry name" value="Homeodomain-like"/>
    <property type="match status" value="1"/>
</dbReference>
<dbReference type="Pfam" id="PF01418">
    <property type="entry name" value="HTH_6"/>
    <property type="match status" value="1"/>
</dbReference>
<dbReference type="Proteomes" id="UP000232063">
    <property type="component" value="Chromosome"/>
</dbReference>
<dbReference type="Gene3D" id="3.40.50.10490">
    <property type="entry name" value="Glucose-6-phosphate isomerase like protein, domain 1"/>
    <property type="match status" value="1"/>
</dbReference>
<evidence type="ECO:0000256" key="1">
    <source>
        <dbReference type="ARBA" id="ARBA00023015"/>
    </source>
</evidence>
<dbReference type="Gene3D" id="1.10.10.10">
    <property type="entry name" value="Winged helix-like DNA-binding domain superfamily/Winged helix DNA-binding domain"/>
    <property type="match status" value="1"/>
</dbReference>
<evidence type="ECO:0000259" key="4">
    <source>
        <dbReference type="PROSITE" id="PS51071"/>
    </source>
</evidence>
<dbReference type="GO" id="GO:1901135">
    <property type="term" value="P:carbohydrate derivative metabolic process"/>
    <property type="evidence" value="ECO:0007669"/>
    <property type="project" value="InterPro"/>
</dbReference>
<reference evidence="6 7" key="1">
    <citation type="submission" date="2017-11" db="EMBL/GenBank/DDBJ databases">
        <title>Genome sequence of Entomoplasma luminosum PIMN-1 (ATCC 49195).</title>
        <authorList>
            <person name="Lo W.-S."/>
            <person name="Gasparich G.E."/>
            <person name="Kuo C.-H."/>
        </authorList>
    </citation>
    <scope>NUCLEOTIDE SEQUENCE [LARGE SCALE GENOMIC DNA]</scope>
    <source>
        <strain evidence="6 7">PIMN-1</strain>
    </source>
</reference>
<dbReference type="AlphaFoldDB" id="A0A2K8NVD0"/>
<dbReference type="GO" id="GO:0003700">
    <property type="term" value="F:DNA-binding transcription factor activity"/>
    <property type="evidence" value="ECO:0007669"/>
    <property type="project" value="InterPro"/>
</dbReference>
<dbReference type="InterPro" id="IPR047640">
    <property type="entry name" value="RpiR-like"/>
</dbReference>
<dbReference type="GO" id="GO:0097367">
    <property type="term" value="F:carbohydrate derivative binding"/>
    <property type="evidence" value="ECO:0007669"/>
    <property type="project" value="InterPro"/>
</dbReference>
<dbReference type="Pfam" id="PF01380">
    <property type="entry name" value="SIS"/>
    <property type="match status" value="1"/>
</dbReference>
<keyword evidence="3" id="KW-0804">Transcription</keyword>
<dbReference type="EMBL" id="CP024963">
    <property type="protein sequence ID" value="ATZ17128.1"/>
    <property type="molecule type" value="Genomic_DNA"/>
</dbReference>
<dbReference type="InterPro" id="IPR035472">
    <property type="entry name" value="RpiR-like_SIS"/>
</dbReference>
<name>A0A2K8NVD0_9MOLU</name>
<evidence type="ECO:0000256" key="3">
    <source>
        <dbReference type="ARBA" id="ARBA00023163"/>
    </source>
</evidence>
<dbReference type="OrthoDB" id="392045at2"/>
<dbReference type="PROSITE" id="PS51071">
    <property type="entry name" value="HTH_RPIR"/>
    <property type="match status" value="1"/>
</dbReference>
<dbReference type="InterPro" id="IPR036388">
    <property type="entry name" value="WH-like_DNA-bd_sf"/>
</dbReference>
<dbReference type="PANTHER" id="PTHR30514">
    <property type="entry name" value="GLUCOKINASE"/>
    <property type="match status" value="1"/>
</dbReference>
<keyword evidence="1" id="KW-0805">Transcription regulation</keyword>
<protein>
    <submittedName>
        <fullName evidence="6">RpiR family transcriptional regulator</fullName>
    </submittedName>
</protein>
<dbReference type="GO" id="GO:0003677">
    <property type="term" value="F:DNA binding"/>
    <property type="evidence" value="ECO:0007669"/>
    <property type="project" value="UniProtKB-KW"/>
</dbReference>
<gene>
    <name evidence="6" type="ORF">ELUMI_v1c04040</name>
</gene>
<feature type="domain" description="SIS" evidence="5">
    <location>
        <begin position="117"/>
        <end position="258"/>
    </location>
</feature>
<dbReference type="InterPro" id="IPR046348">
    <property type="entry name" value="SIS_dom_sf"/>
</dbReference>
<evidence type="ECO:0000256" key="2">
    <source>
        <dbReference type="ARBA" id="ARBA00023125"/>
    </source>
</evidence>
<evidence type="ECO:0000259" key="5">
    <source>
        <dbReference type="PROSITE" id="PS51464"/>
    </source>
</evidence>
<dbReference type="KEGG" id="elj:ELUMI_v1c04040"/>
<evidence type="ECO:0000313" key="6">
    <source>
        <dbReference type="EMBL" id="ATZ17128.1"/>
    </source>
</evidence>
<dbReference type="RefSeq" id="WP_025734156.1">
    <property type="nucleotide sequence ID" value="NZ_CP024963.1"/>
</dbReference>
<feature type="domain" description="HTH rpiR-type" evidence="4">
    <location>
        <begin position="1"/>
        <end position="75"/>
    </location>
</feature>
<keyword evidence="7" id="KW-1185">Reference proteome</keyword>
<dbReference type="PANTHER" id="PTHR30514:SF1">
    <property type="entry name" value="HTH-TYPE TRANSCRIPTIONAL REGULATOR HEXR-RELATED"/>
    <property type="match status" value="1"/>
</dbReference>
<sequence>MNTLINDSNKKISRGDKIILDIVNKDPLNFIDISIVDFGKRTNSTTSTISKFVRHLGFENYKTFQHYISKSFYIMKESELTDPQLEETRDIITNKNYAFYAIDQTARIIDNPETQKLVDCIISSKKVWCIGMGNSFLAARDLSSSLNTQGIVSFATNDIFGEIRRLQQVTEEDLIIIISERLGQKEYEKLIDMASKRGVKIATITSINPFFINDKVDYKISFFAFPRETRPDVVRNTKMQQIFVNNFIISSLIRKKGIDLSKQDKIIWER</sequence>